<organism evidence="1">
    <name type="scientific">marine sediment metagenome</name>
    <dbReference type="NCBI Taxonomy" id="412755"/>
    <lineage>
        <taxon>unclassified sequences</taxon>
        <taxon>metagenomes</taxon>
        <taxon>ecological metagenomes</taxon>
    </lineage>
</organism>
<comment type="caution">
    <text evidence="1">The sequence shown here is derived from an EMBL/GenBank/DDBJ whole genome shotgun (WGS) entry which is preliminary data.</text>
</comment>
<proteinExistence type="predicted"/>
<protein>
    <submittedName>
        <fullName evidence="1">Uncharacterized protein</fullName>
    </submittedName>
</protein>
<accession>X1IBZ3</accession>
<dbReference type="AlphaFoldDB" id="X1IBZ3"/>
<evidence type="ECO:0000313" key="1">
    <source>
        <dbReference type="EMBL" id="GAH79931.1"/>
    </source>
</evidence>
<reference evidence="1" key="1">
    <citation type="journal article" date="2014" name="Front. Microbiol.">
        <title>High frequency of phylogenetically diverse reductive dehalogenase-homologous genes in deep subseafloor sedimentary metagenomes.</title>
        <authorList>
            <person name="Kawai M."/>
            <person name="Futagami T."/>
            <person name="Toyoda A."/>
            <person name="Takaki Y."/>
            <person name="Nishi S."/>
            <person name="Hori S."/>
            <person name="Arai W."/>
            <person name="Tsubouchi T."/>
            <person name="Morono Y."/>
            <person name="Uchiyama I."/>
            <person name="Ito T."/>
            <person name="Fujiyama A."/>
            <person name="Inagaki F."/>
            <person name="Takami H."/>
        </authorList>
    </citation>
    <scope>NUCLEOTIDE SEQUENCE</scope>
    <source>
        <strain evidence="1">Expedition CK06-06</strain>
    </source>
</reference>
<sequence>MAIQEGYRKEYKIRLAQGDRAKTVEVTFPYEVVERAARNQGLTIPEFLEQFQVIAQYDNFEGVHYHFEEIKK</sequence>
<dbReference type="EMBL" id="BARU01040651">
    <property type="protein sequence ID" value="GAH79931.1"/>
    <property type="molecule type" value="Genomic_DNA"/>
</dbReference>
<name>X1IBZ3_9ZZZZ</name>
<gene>
    <name evidence="1" type="ORF">S03H2_62816</name>
</gene>